<dbReference type="EMBL" id="PGCI01000087">
    <property type="protein sequence ID" value="PLW41656.1"/>
    <property type="molecule type" value="Genomic_DNA"/>
</dbReference>
<gene>
    <name evidence="18" type="ORF">PCASD_05418</name>
</gene>
<dbReference type="GO" id="GO:0015074">
    <property type="term" value="P:DNA integration"/>
    <property type="evidence" value="ECO:0007669"/>
    <property type="project" value="UniProtKB-KW"/>
</dbReference>
<proteinExistence type="predicted"/>
<evidence type="ECO:0000256" key="15">
    <source>
        <dbReference type="ARBA" id="ARBA00049244"/>
    </source>
</evidence>
<evidence type="ECO:0000256" key="11">
    <source>
        <dbReference type="ARBA" id="ARBA00022932"/>
    </source>
</evidence>
<dbReference type="GO" id="GO:0004519">
    <property type="term" value="F:endonuclease activity"/>
    <property type="evidence" value="ECO:0007669"/>
    <property type="project" value="UniProtKB-KW"/>
</dbReference>
<dbReference type="PANTHER" id="PTHR42648:SF11">
    <property type="entry name" value="TRANSPOSON TY4-P GAG-POL POLYPROTEIN"/>
    <property type="match status" value="1"/>
</dbReference>
<dbReference type="GO" id="GO:0016787">
    <property type="term" value="F:hydrolase activity"/>
    <property type="evidence" value="ECO:0007669"/>
    <property type="project" value="UniProtKB-KW"/>
</dbReference>
<keyword evidence="13" id="KW-0511">Multifunctional enzyme</keyword>
<dbReference type="PROSITE" id="PS50994">
    <property type="entry name" value="INTEGRASE"/>
    <property type="match status" value="1"/>
</dbReference>
<keyword evidence="1" id="KW-0815">Transposition</keyword>
<feature type="compositionally biased region" description="Low complexity" evidence="16">
    <location>
        <begin position="417"/>
        <end position="434"/>
    </location>
</feature>
<keyword evidence="10" id="KW-0695">RNA-directed DNA polymerase</keyword>
<feature type="region of interest" description="Disordered" evidence="16">
    <location>
        <begin position="367"/>
        <end position="434"/>
    </location>
</feature>
<dbReference type="InterPro" id="IPR039537">
    <property type="entry name" value="Retrotran_Ty1/copia-like"/>
</dbReference>
<keyword evidence="6" id="KW-0378">Hydrolase</keyword>
<keyword evidence="5" id="KW-0255">Endonuclease</keyword>
<evidence type="ECO:0000256" key="6">
    <source>
        <dbReference type="ARBA" id="ARBA00022801"/>
    </source>
</evidence>
<organism evidence="18 19">
    <name type="scientific">Puccinia coronata f. sp. avenae</name>
    <dbReference type="NCBI Taxonomy" id="200324"/>
    <lineage>
        <taxon>Eukaryota</taxon>
        <taxon>Fungi</taxon>
        <taxon>Dikarya</taxon>
        <taxon>Basidiomycota</taxon>
        <taxon>Pucciniomycotina</taxon>
        <taxon>Pucciniomycetes</taxon>
        <taxon>Pucciniales</taxon>
        <taxon>Pucciniaceae</taxon>
        <taxon>Puccinia</taxon>
    </lineage>
</organism>
<keyword evidence="3" id="KW-0540">Nuclease</keyword>
<keyword evidence="9" id="KW-0229">DNA integration</keyword>
<protein>
    <recommendedName>
        <fullName evidence="17">Integrase catalytic domain-containing protein</fullName>
    </recommendedName>
</protein>
<keyword evidence="7" id="KW-0460">Magnesium</keyword>
<evidence type="ECO:0000256" key="9">
    <source>
        <dbReference type="ARBA" id="ARBA00022908"/>
    </source>
</evidence>
<dbReference type="SUPFAM" id="SSF56672">
    <property type="entry name" value="DNA/RNA polymerases"/>
    <property type="match status" value="1"/>
</dbReference>
<keyword evidence="4" id="KW-0479">Metal-binding</keyword>
<dbReference type="GO" id="GO:0003723">
    <property type="term" value="F:RNA binding"/>
    <property type="evidence" value="ECO:0007669"/>
    <property type="project" value="UniProtKB-KW"/>
</dbReference>
<dbReference type="InterPro" id="IPR001584">
    <property type="entry name" value="Integrase_cat-core"/>
</dbReference>
<feature type="domain" description="Integrase catalytic" evidence="17">
    <location>
        <begin position="712"/>
        <end position="877"/>
    </location>
</feature>
<feature type="compositionally biased region" description="Polar residues" evidence="16">
    <location>
        <begin position="958"/>
        <end position="968"/>
    </location>
</feature>
<dbReference type="Proteomes" id="UP000235392">
    <property type="component" value="Unassembled WGS sequence"/>
</dbReference>
<feature type="compositionally biased region" description="Basic and acidic residues" evidence="16">
    <location>
        <begin position="60"/>
        <end position="70"/>
    </location>
</feature>
<evidence type="ECO:0000256" key="1">
    <source>
        <dbReference type="ARBA" id="ARBA00022578"/>
    </source>
</evidence>
<dbReference type="Pfam" id="PF13976">
    <property type="entry name" value="gag_pre-integrs"/>
    <property type="match status" value="1"/>
</dbReference>
<keyword evidence="2" id="KW-0548">Nucleotidyltransferase</keyword>
<evidence type="ECO:0000256" key="2">
    <source>
        <dbReference type="ARBA" id="ARBA00022695"/>
    </source>
</evidence>
<dbReference type="CDD" id="cd09272">
    <property type="entry name" value="RNase_HI_RT_Ty1"/>
    <property type="match status" value="1"/>
</dbReference>
<evidence type="ECO:0000256" key="4">
    <source>
        <dbReference type="ARBA" id="ARBA00022723"/>
    </source>
</evidence>
<evidence type="ECO:0000256" key="14">
    <source>
        <dbReference type="ARBA" id="ARBA00048173"/>
    </source>
</evidence>
<dbReference type="Gene3D" id="3.30.420.10">
    <property type="entry name" value="Ribonuclease H-like superfamily/Ribonuclease H"/>
    <property type="match status" value="1"/>
</dbReference>
<comment type="caution">
    <text evidence="18">The sequence shown here is derived from an EMBL/GenBank/DDBJ whole genome shotgun (WGS) entry which is preliminary data.</text>
</comment>
<feature type="region of interest" description="Disordered" evidence="16">
    <location>
        <begin position="945"/>
        <end position="979"/>
    </location>
</feature>
<evidence type="ECO:0000256" key="16">
    <source>
        <dbReference type="SAM" id="MobiDB-lite"/>
    </source>
</evidence>
<dbReference type="GO" id="GO:0032196">
    <property type="term" value="P:transposition"/>
    <property type="evidence" value="ECO:0007669"/>
    <property type="project" value="UniProtKB-KW"/>
</dbReference>
<evidence type="ECO:0000256" key="8">
    <source>
        <dbReference type="ARBA" id="ARBA00022884"/>
    </source>
</evidence>
<dbReference type="InterPro" id="IPR043502">
    <property type="entry name" value="DNA/RNA_pol_sf"/>
</dbReference>
<evidence type="ECO:0000313" key="18">
    <source>
        <dbReference type="EMBL" id="PLW41656.1"/>
    </source>
</evidence>
<evidence type="ECO:0000259" key="17">
    <source>
        <dbReference type="PROSITE" id="PS50994"/>
    </source>
</evidence>
<evidence type="ECO:0000256" key="3">
    <source>
        <dbReference type="ARBA" id="ARBA00022722"/>
    </source>
</evidence>
<evidence type="ECO:0000256" key="5">
    <source>
        <dbReference type="ARBA" id="ARBA00022759"/>
    </source>
</evidence>
<feature type="compositionally biased region" description="Polar residues" evidence="16">
    <location>
        <begin position="74"/>
        <end position="99"/>
    </location>
</feature>
<keyword evidence="8" id="KW-0694">RNA-binding</keyword>
<dbReference type="InterPro" id="IPR025724">
    <property type="entry name" value="GAG-pre-integrase_dom"/>
</dbReference>
<dbReference type="InterPro" id="IPR013103">
    <property type="entry name" value="RVT_2"/>
</dbReference>
<evidence type="ECO:0000256" key="13">
    <source>
        <dbReference type="ARBA" id="ARBA00023268"/>
    </source>
</evidence>
<evidence type="ECO:0000256" key="7">
    <source>
        <dbReference type="ARBA" id="ARBA00022842"/>
    </source>
</evidence>
<sequence length="1559" mass="175110">MSVNFPHSSFIVLTDISGYEPSAYLNCDNHQYEESIVGYYYSRSQLACRSFLQKFIMSGERRDTSKERRPALTARSSSLQRHVSQPLPSSSTRPSNSEKTPGVRQMEALFDTVQKEAADSTQELRSRIQSYRTAGPSITIDPEFLQKMRIFQQLQSTTDTSRPLPATPDYTSKLYKALGSVPKLLVDGSNYQSWIVMLRQALESTLQRRFPFDEPGLAVSEQEDILLKTALLGTIDDSIKVGVASESSGLNGFKLISDSFTQRSRTAHVAMMREILNTKFNHLDKSSDAYSHFRKLENMVKNLYRSGFKLTEESFLGMLYHVSLPNLEGFPFVNVARQLDLRMANGDTEIKNNELVLITHNELTLFRQRGRGNNNPKPTGGGNNTAGKSSNNNTPSKWCQRCRMNNHNTSECNRPTQPSGNSSNPPRQPNNQGQYNYRAASAPIKTSFQAHSAEVDDEAPEISTNDNPTIQSITTGSLENRLTQEDIDFITQRGGRLFGLDSCASHTFTNDLALLLNPTPLSSPIPLNVATNGNQSFVTVVGKMNLKNKSGSITLNNVYYSPHATCTLLSAESLRLGGGKIVVGDGGNVAVVFPCGFSLQSFCLNRRWQIPALVKLGDSPSVFVPPALLSSTLQSKVLNPTEVHALTTSLKDTDALLWHRRLGHISLKRIIKMCASGQSGLPRVLTNKDFICEDCLVSKSKRQRGNRLSEDEKLKPMHTMVSDVLGPFTEGFSGVKYLVVFWDLASTYSEGFLLKKKDEVCLNFQRYIERMERLTGKQLSRFRTDGGGEFMSTKFLNWLKDKGIEHQHSMPYEPEQNGAAERLHRTVGEIARTALIASNLPVKFWGYAYLWGYFTHHRVSNSLTGDKTPLELMFNKKPLFDRLRSFGEVAFVHKPDHYRSGKTDARAWRCNLVGYVQGGKGWIFWVPTNNSFFESSIAVFPYSSKPTTTPPEPPKSKLTNSSTLNKILNNGPDPEHVPQHDFDEAIEQDDDPPSRRPMDKLLNTEDVSPMIFNASLVLGLGQAKNIIDSQSTEATGLNVVTRTQLMPRNYARAVGRKDGDKWLEAVNVELGNLWDMGVWHFETLPPGRKQTNAQWLFDIKRNQDGSIKKYKARYIVRGFSQIFGQDYHDTWAPTATFASLRMLFTVAASNKWKVETFDITAAYLHGSIDEDVWVKVPDGMTVPEEHRGKSLKLDKGLYGTKQGGRCWWKHFVQVMETIGFHVSFYDDSFYHLQKHGDTVLVWIHVDDGVVTASSPTILAEFRAELESRLKTTWDEHIHNIVGIKVERPSLSKFILSQPFLTQKIIDNFTTAATLPRKIPIKDTNSLLSSQDNDIIINPNGYLSIIGSLNYLAVATQPDLSFAVGFLARFSKSPSQRHWTAVQHILGYVKGLGCWSLVIEPQPSARSLVTWVDANWGGEFSRSTHGSITTLFNSPILWASKRQALVATSTCHAKFMALGWAARHSVWLKELYFDMTEHVVTPTLMCDNDAAVKISKDNSANKNTRHSEREFFYVNEQIHRRRLDIEWIPSNQQLADIMTKALGPLPFERILASLNMSSPG</sequence>
<evidence type="ECO:0000313" key="19">
    <source>
        <dbReference type="Proteomes" id="UP000235392"/>
    </source>
</evidence>
<evidence type="ECO:0000256" key="10">
    <source>
        <dbReference type="ARBA" id="ARBA00022918"/>
    </source>
</evidence>
<evidence type="ECO:0000256" key="12">
    <source>
        <dbReference type="ARBA" id="ARBA00023172"/>
    </source>
</evidence>
<dbReference type="InterPro" id="IPR057670">
    <property type="entry name" value="SH3_retrovirus"/>
</dbReference>
<reference evidence="18 19" key="1">
    <citation type="submission" date="2017-11" db="EMBL/GenBank/DDBJ databases">
        <title>De novo assembly and phasing of dikaryotic genomes from two isolates of Puccinia coronata f. sp. avenae, the causal agent of oat crown rust.</title>
        <authorList>
            <person name="Miller M.E."/>
            <person name="Zhang Y."/>
            <person name="Omidvar V."/>
            <person name="Sperschneider J."/>
            <person name="Schwessinger B."/>
            <person name="Raley C."/>
            <person name="Palmer J.M."/>
            <person name="Garnica D."/>
            <person name="Upadhyaya N."/>
            <person name="Rathjen J."/>
            <person name="Taylor J.M."/>
            <person name="Park R.F."/>
            <person name="Dodds P.N."/>
            <person name="Hirsch C.D."/>
            <person name="Kianian S.F."/>
            <person name="Figueroa M."/>
        </authorList>
    </citation>
    <scope>NUCLEOTIDE SEQUENCE [LARGE SCALE GENOMIC DNA]</scope>
    <source>
        <strain evidence="18">12SD80</strain>
    </source>
</reference>
<dbReference type="PANTHER" id="PTHR42648">
    <property type="entry name" value="TRANSPOSASE, PUTATIVE-RELATED"/>
    <property type="match status" value="1"/>
</dbReference>
<dbReference type="Pfam" id="PF25597">
    <property type="entry name" value="SH3_retrovirus"/>
    <property type="match status" value="1"/>
</dbReference>
<comment type="catalytic activity">
    <reaction evidence="15">
        <text>DNA(n) + a 2'-deoxyribonucleoside 5'-triphosphate = DNA(n+1) + diphosphate</text>
        <dbReference type="Rhea" id="RHEA:22508"/>
        <dbReference type="Rhea" id="RHEA-COMP:17339"/>
        <dbReference type="Rhea" id="RHEA-COMP:17340"/>
        <dbReference type="ChEBI" id="CHEBI:33019"/>
        <dbReference type="ChEBI" id="CHEBI:61560"/>
        <dbReference type="ChEBI" id="CHEBI:173112"/>
        <dbReference type="EC" id="2.7.7.7"/>
    </reaction>
</comment>
<dbReference type="GO" id="GO:0003887">
    <property type="term" value="F:DNA-directed DNA polymerase activity"/>
    <property type="evidence" value="ECO:0007669"/>
    <property type="project" value="UniProtKB-KW"/>
</dbReference>
<comment type="catalytic activity">
    <reaction evidence="14">
        <text>DNA(n) + a 2'-deoxyribonucleoside 5'-triphosphate = DNA(n+1) + diphosphate</text>
        <dbReference type="Rhea" id="RHEA:22508"/>
        <dbReference type="Rhea" id="RHEA-COMP:17339"/>
        <dbReference type="Rhea" id="RHEA-COMP:17340"/>
        <dbReference type="ChEBI" id="CHEBI:33019"/>
        <dbReference type="ChEBI" id="CHEBI:61560"/>
        <dbReference type="ChEBI" id="CHEBI:173112"/>
        <dbReference type="EC" id="2.7.7.49"/>
    </reaction>
</comment>
<dbReference type="InterPro" id="IPR012337">
    <property type="entry name" value="RNaseH-like_sf"/>
</dbReference>
<keyword evidence="12" id="KW-0233">DNA recombination</keyword>
<feature type="compositionally biased region" description="Polar residues" evidence="16">
    <location>
        <begin position="389"/>
        <end position="416"/>
    </location>
</feature>
<dbReference type="GO" id="GO:0005634">
    <property type="term" value="C:nucleus"/>
    <property type="evidence" value="ECO:0007669"/>
    <property type="project" value="UniProtKB-ARBA"/>
</dbReference>
<dbReference type="GO" id="GO:0006310">
    <property type="term" value="P:DNA recombination"/>
    <property type="evidence" value="ECO:0007669"/>
    <property type="project" value="UniProtKB-KW"/>
</dbReference>
<name>A0A2N5UVI7_9BASI</name>
<dbReference type="Pfam" id="PF07727">
    <property type="entry name" value="RVT_2"/>
    <property type="match status" value="1"/>
</dbReference>
<dbReference type="GO" id="GO:0003964">
    <property type="term" value="F:RNA-directed DNA polymerase activity"/>
    <property type="evidence" value="ECO:0007669"/>
    <property type="project" value="UniProtKB-KW"/>
</dbReference>
<keyword evidence="11" id="KW-0239">DNA-directed DNA polymerase</keyword>
<dbReference type="GO" id="GO:0046872">
    <property type="term" value="F:metal ion binding"/>
    <property type="evidence" value="ECO:0007669"/>
    <property type="project" value="UniProtKB-KW"/>
</dbReference>
<accession>A0A2N5UVI7</accession>
<feature type="region of interest" description="Disordered" evidence="16">
    <location>
        <begin position="60"/>
        <end position="103"/>
    </location>
</feature>
<keyword evidence="11" id="KW-0808">Transferase</keyword>
<dbReference type="SUPFAM" id="SSF53098">
    <property type="entry name" value="Ribonuclease H-like"/>
    <property type="match status" value="1"/>
</dbReference>
<dbReference type="InterPro" id="IPR036397">
    <property type="entry name" value="RNaseH_sf"/>
</dbReference>